<sequence>MSLSRRGFMAAAVAAASGTLLPPSVYAALAREPRSGGLRAIKHVVLLMQENRSFDHYYGSLRGVRGFSDRNALKGVFNQTGVLPFPVREAASGRDIQYIGDLDHSWNGGHAALRGGWNDNWVPAKTAATMAFYTRQDIPFHYELADTFTLCDAYHCSVPTSTSPNRNYWVSGYTGYEPNGTRATGNAAYAEDTHAGYTWKTYPERLEAAGKSWRVYQEWDNFQDNNLEFFVRFKEIARKVLPAGFKSLDKLYGTGDPALIGAIDLSKLTPAEKSLYDRGLQRVRPGGLGEAFRADVSSGSLPAVSYLVPSSVDSEHPGASSPAASASITYQVLDALASNQEVWESTVLFITYDENDGFYDHVPPPRPPLSVTDEYVGDKPLGLGTRVPMTVVSPWSVGGYVCSQVFDHTSMTQFLEKWTGVRSEEISAWRRTVSGDLTSAFDFDRRRTWPEVGEPAPVPPATPRWRPAPPSEQKMPEQEAGRRRARALPYQPDASLRGSRLEMSNTGSASVHLALYPYSAQFALPQHFDVARAASVELPGDHDLVLLGPNGFRREFAGSASDSARVSSSVRGYSRVLTLTFENSGRSRLTFVLGRRRIVVRPGHRHVIPWLTVMNSGWYDLTVTVEEEPRFRRRLCGHIENGQESISG</sequence>
<feature type="domain" description="Bacterial phospholipase C C-terminal" evidence="10">
    <location>
        <begin position="485"/>
        <end position="558"/>
    </location>
</feature>
<comment type="catalytic activity">
    <reaction evidence="7">
        <text>a 1,2-diacyl-sn-glycero-3-phosphocholine + H2O = phosphocholine + a 1,2-diacyl-sn-glycerol + H(+)</text>
        <dbReference type="Rhea" id="RHEA:10604"/>
        <dbReference type="ChEBI" id="CHEBI:15377"/>
        <dbReference type="ChEBI" id="CHEBI:15378"/>
        <dbReference type="ChEBI" id="CHEBI:17815"/>
        <dbReference type="ChEBI" id="CHEBI:57643"/>
        <dbReference type="ChEBI" id="CHEBI:295975"/>
        <dbReference type="EC" id="3.1.4.3"/>
    </reaction>
    <physiologicalReaction direction="left-to-right" evidence="7">
        <dbReference type="Rhea" id="RHEA:10605"/>
    </physiologicalReaction>
</comment>
<keyword evidence="5" id="KW-0378">Hydrolase</keyword>
<feature type="signal peptide" evidence="9">
    <location>
        <begin position="1"/>
        <end position="27"/>
    </location>
</feature>
<evidence type="ECO:0000256" key="9">
    <source>
        <dbReference type="SAM" id="SignalP"/>
    </source>
</evidence>
<dbReference type="NCBIfam" id="TIGR03396">
    <property type="entry name" value="PC_PLC"/>
    <property type="match status" value="1"/>
</dbReference>
<dbReference type="Gene3D" id="3.40.720.10">
    <property type="entry name" value="Alkaline Phosphatase, subunit A"/>
    <property type="match status" value="2"/>
</dbReference>
<organism evidence="11 12">
    <name type="scientific">Lentzea guizhouensis</name>
    <dbReference type="NCBI Taxonomy" id="1586287"/>
    <lineage>
        <taxon>Bacteria</taxon>
        <taxon>Bacillati</taxon>
        <taxon>Actinomycetota</taxon>
        <taxon>Actinomycetes</taxon>
        <taxon>Pseudonocardiales</taxon>
        <taxon>Pseudonocardiaceae</taxon>
        <taxon>Lentzea</taxon>
    </lineage>
</organism>
<gene>
    <name evidence="11" type="ORF">BBK82_45815</name>
</gene>
<evidence type="ECO:0000256" key="7">
    <source>
        <dbReference type="ARBA" id="ARBA00048421"/>
    </source>
</evidence>
<comment type="similarity">
    <text evidence="2">Belongs to the bacterial phospholipase C family.</text>
</comment>
<feature type="chain" id="PRO_5008538658" description="phospholipase C" evidence="9">
    <location>
        <begin position="28"/>
        <end position="648"/>
    </location>
</feature>
<evidence type="ECO:0000256" key="4">
    <source>
        <dbReference type="ARBA" id="ARBA00022512"/>
    </source>
</evidence>
<feature type="compositionally biased region" description="Pro residues" evidence="8">
    <location>
        <begin position="456"/>
        <end position="470"/>
    </location>
</feature>
<accession>A0A1B2HWR1</accession>
<proteinExistence type="inferred from homology"/>
<evidence type="ECO:0000259" key="10">
    <source>
        <dbReference type="Pfam" id="PF05506"/>
    </source>
</evidence>
<dbReference type="PROSITE" id="PS51318">
    <property type="entry name" value="TAT"/>
    <property type="match status" value="1"/>
</dbReference>
<reference evidence="11 12" key="1">
    <citation type="submission" date="2016-07" db="EMBL/GenBank/DDBJ databases">
        <title>Complete genome sequence of the Lentzea guizhouensis DHS C013.</title>
        <authorList>
            <person name="Cao C."/>
        </authorList>
    </citation>
    <scope>NUCLEOTIDE SEQUENCE [LARGE SCALE GENOMIC DNA]</scope>
    <source>
        <strain evidence="11 12">DHS C013</strain>
    </source>
</reference>
<dbReference type="InterPro" id="IPR008475">
    <property type="entry name" value="PLipase_C_C"/>
</dbReference>
<evidence type="ECO:0000313" key="12">
    <source>
        <dbReference type="Proteomes" id="UP000093053"/>
    </source>
</evidence>
<dbReference type="KEGG" id="led:BBK82_45815"/>
<dbReference type="Pfam" id="PF04185">
    <property type="entry name" value="Phosphoesterase"/>
    <property type="match status" value="1"/>
</dbReference>
<dbReference type="InterPro" id="IPR017850">
    <property type="entry name" value="Alkaline_phosphatase_core_sf"/>
</dbReference>
<dbReference type="PANTHER" id="PTHR31956">
    <property type="entry name" value="NON-SPECIFIC PHOSPHOLIPASE C4-RELATED"/>
    <property type="match status" value="1"/>
</dbReference>
<keyword evidence="6" id="KW-0843">Virulence</keyword>
<dbReference type="EC" id="3.1.4.3" evidence="3"/>
<feature type="domain" description="Bacterial phospholipase C C-terminal" evidence="10">
    <location>
        <begin position="575"/>
        <end position="638"/>
    </location>
</feature>
<evidence type="ECO:0000256" key="1">
    <source>
        <dbReference type="ARBA" id="ARBA00004191"/>
    </source>
</evidence>
<keyword evidence="4" id="KW-0134">Cell wall</keyword>
<dbReference type="InterPro" id="IPR006311">
    <property type="entry name" value="TAT_signal"/>
</dbReference>
<evidence type="ECO:0000256" key="6">
    <source>
        <dbReference type="ARBA" id="ARBA00023026"/>
    </source>
</evidence>
<evidence type="ECO:0000256" key="2">
    <source>
        <dbReference type="ARBA" id="ARBA00009717"/>
    </source>
</evidence>
<keyword evidence="12" id="KW-1185">Reference proteome</keyword>
<dbReference type="Proteomes" id="UP000093053">
    <property type="component" value="Chromosome"/>
</dbReference>
<protein>
    <recommendedName>
        <fullName evidence="3">phospholipase C</fullName>
        <ecNumber evidence="3">3.1.4.3</ecNumber>
    </recommendedName>
</protein>
<evidence type="ECO:0000256" key="5">
    <source>
        <dbReference type="ARBA" id="ARBA00022801"/>
    </source>
</evidence>
<dbReference type="OrthoDB" id="4181857at2"/>
<dbReference type="EMBL" id="CP016793">
    <property type="protein sequence ID" value="ANZ42170.1"/>
    <property type="molecule type" value="Genomic_DNA"/>
</dbReference>
<keyword evidence="4" id="KW-0964">Secreted</keyword>
<dbReference type="GO" id="GO:0016042">
    <property type="term" value="P:lipid catabolic process"/>
    <property type="evidence" value="ECO:0007669"/>
    <property type="project" value="InterPro"/>
</dbReference>
<feature type="region of interest" description="Disordered" evidence="8">
    <location>
        <begin position="450"/>
        <end position="486"/>
    </location>
</feature>
<name>A0A1B2HWR1_9PSEU</name>
<dbReference type="InterPro" id="IPR007312">
    <property type="entry name" value="Phosphoesterase"/>
</dbReference>
<evidence type="ECO:0000256" key="8">
    <source>
        <dbReference type="SAM" id="MobiDB-lite"/>
    </source>
</evidence>
<evidence type="ECO:0000313" key="11">
    <source>
        <dbReference type="EMBL" id="ANZ42170.1"/>
    </source>
</evidence>
<evidence type="ECO:0000256" key="3">
    <source>
        <dbReference type="ARBA" id="ARBA00012018"/>
    </source>
</evidence>
<dbReference type="STRING" id="1586287.BBK82_45815"/>
<dbReference type="GO" id="GO:0034480">
    <property type="term" value="F:phosphatidylcholine phospholipase C activity"/>
    <property type="evidence" value="ECO:0007669"/>
    <property type="project" value="UniProtKB-EC"/>
</dbReference>
<dbReference type="InterPro" id="IPR017767">
    <property type="entry name" value="PC-PLC"/>
</dbReference>
<dbReference type="Pfam" id="PF05506">
    <property type="entry name" value="PLipase_C_C"/>
    <property type="match status" value="2"/>
</dbReference>
<keyword evidence="9" id="KW-0732">Signal</keyword>
<dbReference type="PANTHER" id="PTHR31956:SF1">
    <property type="entry name" value="NON-SPECIFIC PHOSPHOLIPASE C1"/>
    <property type="match status" value="1"/>
</dbReference>
<comment type="subcellular location">
    <subcellularLocation>
        <location evidence="1">Secreted</location>
        <location evidence="1">Cell wall</location>
    </subcellularLocation>
</comment>
<dbReference type="AlphaFoldDB" id="A0A1B2HWR1"/>